<dbReference type="GO" id="GO:0001508">
    <property type="term" value="P:action potential"/>
    <property type="evidence" value="ECO:0007669"/>
    <property type="project" value="TreeGrafter"/>
</dbReference>
<dbReference type="Proteomes" id="UP000236745">
    <property type="component" value="Unassembled WGS sequence"/>
</dbReference>
<reference evidence="12 13" key="1">
    <citation type="submission" date="2016-10" db="EMBL/GenBank/DDBJ databases">
        <authorList>
            <person name="de Groot N.N."/>
        </authorList>
    </citation>
    <scope>NUCLEOTIDE SEQUENCE [LARGE SCALE GENOMIC DNA]</scope>
    <source>
        <strain evidence="12 13">DSM 22012</strain>
    </source>
</reference>
<keyword evidence="13" id="KW-1185">Reference proteome</keyword>
<evidence type="ECO:0000256" key="1">
    <source>
        <dbReference type="ARBA" id="ARBA00004141"/>
    </source>
</evidence>
<dbReference type="EMBL" id="FNVQ01000001">
    <property type="protein sequence ID" value="SEF70650.1"/>
    <property type="molecule type" value="Genomic_DNA"/>
</dbReference>
<dbReference type="Gene3D" id="1.10.287.70">
    <property type="match status" value="1"/>
</dbReference>
<dbReference type="Pfam" id="PF07885">
    <property type="entry name" value="Ion_trans_2"/>
    <property type="match status" value="1"/>
</dbReference>
<keyword evidence="7 12" id="KW-0407">Ion channel</keyword>
<dbReference type="AlphaFoldDB" id="A0A1H5U6L6"/>
<feature type="coiled-coil region" evidence="8">
    <location>
        <begin position="247"/>
        <end position="274"/>
    </location>
</feature>
<dbReference type="RefSeq" id="WP_104001292.1">
    <property type="nucleotide sequence ID" value="NZ_FNVQ01000001.1"/>
</dbReference>
<proteinExistence type="predicted"/>
<dbReference type="PANTHER" id="PTHR11537">
    <property type="entry name" value="VOLTAGE-GATED POTASSIUM CHANNEL"/>
    <property type="match status" value="1"/>
</dbReference>
<feature type="transmembrane region" description="Helical" evidence="10">
    <location>
        <begin position="97"/>
        <end position="116"/>
    </location>
</feature>
<name>A0A1H5U6L6_9GAMM</name>
<dbReference type="SUPFAM" id="SSF81324">
    <property type="entry name" value="Voltage-gated potassium channels"/>
    <property type="match status" value="1"/>
</dbReference>
<dbReference type="Gene3D" id="1.20.120.350">
    <property type="entry name" value="Voltage-gated potassium channels. Chain C"/>
    <property type="match status" value="1"/>
</dbReference>
<feature type="transmembrane region" description="Helical" evidence="10">
    <location>
        <begin position="35"/>
        <end position="52"/>
    </location>
</feature>
<keyword evidence="4 10" id="KW-1133">Transmembrane helix</keyword>
<organism evidence="12 13">
    <name type="scientific">Marinobacterium lutimaris</name>
    <dbReference type="NCBI Taxonomy" id="568106"/>
    <lineage>
        <taxon>Bacteria</taxon>
        <taxon>Pseudomonadati</taxon>
        <taxon>Pseudomonadota</taxon>
        <taxon>Gammaproteobacteria</taxon>
        <taxon>Oceanospirillales</taxon>
        <taxon>Oceanospirillaceae</taxon>
        <taxon>Marinobacterium</taxon>
    </lineage>
</organism>
<feature type="compositionally biased region" description="Pro residues" evidence="9">
    <location>
        <begin position="283"/>
        <end position="293"/>
    </location>
</feature>
<keyword evidence="8" id="KW-0175">Coiled coil</keyword>
<keyword evidence="6 10" id="KW-0472">Membrane</keyword>
<gene>
    <name evidence="12" type="ORF">SAMN05444390_101283</name>
</gene>
<feature type="transmembrane region" description="Helical" evidence="10">
    <location>
        <begin position="68"/>
        <end position="85"/>
    </location>
</feature>
<dbReference type="GO" id="GO:0008076">
    <property type="term" value="C:voltage-gated potassium channel complex"/>
    <property type="evidence" value="ECO:0007669"/>
    <property type="project" value="InterPro"/>
</dbReference>
<evidence type="ECO:0000259" key="11">
    <source>
        <dbReference type="Pfam" id="PF07885"/>
    </source>
</evidence>
<evidence type="ECO:0000313" key="13">
    <source>
        <dbReference type="Proteomes" id="UP000236745"/>
    </source>
</evidence>
<keyword evidence="2" id="KW-0813">Transport</keyword>
<dbReference type="PANTHER" id="PTHR11537:SF254">
    <property type="entry name" value="POTASSIUM VOLTAGE-GATED CHANNEL PROTEIN SHAB"/>
    <property type="match status" value="1"/>
</dbReference>
<evidence type="ECO:0000256" key="5">
    <source>
        <dbReference type="ARBA" id="ARBA00023065"/>
    </source>
</evidence>
<dbReference type="InterPro" id="IPR028325">
    <property type="entry name" value="VG_K_chnl"/>
</dbReference>
<evidence type="ECO:0000256" key="9">
    <source>
        <dbReference type="SAM" id="MobiDB-lite"/>
    </source>
</evidence>
<evidence type="ECO:0000256" key="2">
    <source>
        <dbReference type="ARBA" id="ARBA00022448"/>
    </source>
</evidence>
<accession>A0A1H5U6L6</accession>
<evidence type="ECO:0000256" key="7">
    <source>
        <dbReference type="ARBA" id="ARBA00023303"/>
    </source>
</evidence>
<keyword evidence="5" id="KW-0406">Ion transport</keyword>
<feature type="region of interest" description="Disordered" evidence="9">
    <location>
        <begin position="274"/>
        <end position="293"/>
    </location>
</feature>
<evidence type="ECO:0000256" key="10">
    <source>
        <dbReference type="SAM" id="Phobius"/>
    </source>
</evidence>
<comment type="subcellular location">
    <subcellularLocation>
        <location evidence="1">Membrane</location>
        <topology evidence="1">Multi-pass membrane protein</topology>
    </subcellularLocation>
</comment>
<dbReference type="OrthoDB" id="9813518at2"/>
<dbReference type="InterPro" id="IPR013099">
    <property type="entry name" value="K_chnl_dom"/>
</dbReference>
<evidence type="ECO:0000313" key="12">
    <source>
        <dbReference type="EMBL" id="SEF70650.1"/>
    </source>
</evidence>
<evidence type="ECO:0000256" key="8">
    <source>
        <dbReference type="SAM" id="Coils"/>
    </source>
</evidence>
<evidence type="ECO:0000256" key="4">
    <source>
        <dbReference type="ARBA" id="ARBA00022989"/>
    </source>
</evidence>
<evidence type="ECO:0000256" key="6">
    <source>
        <dbReference type="ARBA" id="ARBA00023136"/>
    </source>
</evidence>
<feature type="domain" description="Potassium channel" evidence="11">
    <location>
        <begin position="173"/>
        <end position="228"/>
    </location>
</feature>
<keyword evidence="3 10" id="KW-0812">Transmembrane</keyword>
<feature type="transmembrane region" description="Helical" evidence="10">
    <location>
        <begin position="204"/>
        <end position="229"/>
    </location>
</feature>
<dbReference type="InterPro" id="IPR027359">
    <property type="entry name" value="Volt_channel_dom_sf"/>
</dbReference>
<protein>
    <submittedName>
        <fullName evidence="12">Voltage-gated potassium channel</fullName>
    </submittedName>
</protein>
<evidence type="ECO:0000256" key="3">
    <source>
        <dbReference type="ARBA" id="ARBA00022692"/>
    </source>
</evidence>
<feature type="transmembrane region" description="Helical" evidence="10">
    <location>
        <begin position="154"/>
        <end position="173"/>
    </location>
</feature>
<dbReference type="GO" id="GO:0005249">
    <property type="term" value="F:voltage-gated potassium channel activity"/>
    <property type="evidence" value="ECO:0007669"/>
    <property type="project" value="InterPro"/>
</dbReference>
<sequence length="293" mass="33811">MSDRYRQHNRLMHWIGLGGVGSHENARAQRWGKRMEWPMLALVFWIVLDWYLKAKGMGSPQLTMLTDWFTWLCFTAEMAVMLSLVDDRRRYLRRNWLNLLIILTGIPVLLGAQFFYTGMLRGLRLLIMVSILFKVSQDLRLILSRHQLGKTMGIAFLFLVMSGFLISGIDPAFNGPLDGIWWAWVTMTTVGYGDLVPSTTEGRLFGMVLILLGLGLFSMLTASFSVFFIERDEQEMVEKEDQNIKRINQLEARLDRIEHHLARAVTTLERLEALEARERAPKNEPPPKPSKPE</sequence>